<accession>A0A3S9T311</accession>
<evidence type="ECO:0000256" key="2">
    <source>
        <dbReference type="ARBA" id="ARBA00009843"/>
    </source>
</evidence>
<feature type="transmembrane region" description="Helical" evidence="9">
    <location>
        <begin position="168"/>
        <end position="191"/>
    </location>
</feature>
<dbReference type="Pfam" id="PF03600">
    <property type="entry name" value="CitMHS"/>
    <property type="match status" value="1"/>
</dbReference>
<feature type="coiled-coil region" evidence="8">
    <location>
        <begin position="191"/>
        <end position="218"/>
    </location>
</feature>
<dbReference type="EMBL" id="CP016379">
    <property type="protein sequence ID" value="AZR74926.1"/>
    <property type="molecule type" value="Genomic_DNA"/>
</dbReference>
<keyword evidence="12" id="KW-1185">Reference proteome</keyword>
<evidence type="ECO:0000256" key="4">
    <source>
        <dbReference type="ARBA" id="ARBA00022475"/>
    </source>
</evidence>
<keyword evidence="6 9" id="KW-1133">Transmembrane helix</keyword>
<evidence type="ECO:0000313" key="12">
    <source>
        <dbReference type="Proteomes" id="UP000267250"/>
    </source>
</evidence>
<feature type="transmembrane region" description="Helical" evidence="9">
    <location>
        <begin position="23"/>
        <end position="41"/>
    </location>
</feature>
<sequence>MTEASSIFLIIYGFIISEKVDRAVITLLGATIVVLFGPLSAADAINFVDFDTLSLLVSMMILVSITRKTGVFQYIAYKLVNWVEGSPVKILVLFSALTAVFSALLDNVTTVVMIAPITLVVSKALNVSPVPYLIAEILSSNIGGTATLIGDPPNIMIGSATGLSFMDFILNLGPVVLIIYIVTITIIYLLYRRQLEVSDEIREQIKNLNCEISLKNKELVYKSLSILGLTLIGFMFHDLLGIETAAVAIIGALLLMLISKVNADEAFREVEWATIFFFAGLFILVGALEKVGLLDLLARGILHATQGNLAVTSALTLWGAGLISGFLDNIPFVATAIPVIKGLSDNSQFLWWALSLGACLGGNMTVIGASANVIVTGMAQKEGIKISFMDYLKIGLPLTLLALLICQIYIYLRYLI</sequence>
<feature type="transmembrane region" description="Helical" evidence="9">
    <location>
        <begin position="219"/>
        <end position="236"/>
    </location>
</feature>
<dbReference type="GO" id="GO:0005886">
    <property type="term" value="C:plasma membrane"/>
    <property type="evidence" value="ECO:0007669"/>
    <property type="project" value="UniProtKB-SubCell"/>
</dbReference>
<evidence type="ECO:0000256" key="8">
    <source>
        <dbReference type="SAM" id="Coils"/>
    </source>
</evidence>
<feature type="transmembrane region" description="Helical" evidence="9">
    <location>
        <begin position="315"/>
        <end position="337"/>
    </location>
</feature>
<keyword evidence="8" id="KW-0175">Coiled coil</keyword>
<evidence type="ECO:0000259" key="10">
    <source>
        <dbReference type="Pfam" id="PF03600"/>
    </source>
</evidence>
<dbReference type="InterPro" id="IPR000802">
    <property type="entry name" value="Arsenical_pump_ArsB"/>
</dbReference>
<keyword evidence="5 9" id="KW-0812">Transmembrane</keyword>
<comment type="subcellular location">
    <subcellularLocation>
        <location evidence="1">Cell membrane</location>
        <topology evidence="1">Multi-pass membrane protein</topology>
    </subcellularLocation>
</comment>
<feature type="domain" description="Citrate transporter-like" evidence="10">
    <location>
        <begin position="12"/>
        <end position="357"/>
    </location>
</feature>
<dbReference type="InterPro" id="IPR004680">
    <property type="entry name" value="Cit_transptr-like_dom"/>
</dbReference>
<dbReference type="OrthoDB" id="9765532at2"/>
<protein>
    <recommendedName>
        <fullName evidence="10">Citrate transporter-like domain-containing protein</fullName>
    </recommendedName>
</protein>
<evidence type="ECO:0000256" key="1">
    <source>
        <dbReference type="ARBA" id="ARBA00004651"/>
    </source>
</evidence>
<feature type="transmembrane region" description="Helical" evidence="9">
    <location>
        <begin position="88"/>
        <end position="105"/>
    </location>
</feature>
<dbReference type="PANTHER" id="PTHR43568">
    <property type="entry name" value="P PROTEIN"/>
    <property type="match status" value="1"/>
</dbReference>
<dbReference type="KEGG" id="aft:BBF96_12530"/>
<feature type="transmembrane region" description="Helical" evidence="9">
    <location>
        <begin position="394"/>
        <end position="412"/>
    </location>
</feature>
<organism evidence="11 12">
    <name type="scientific">Anoxybacter fermentans</name>
    <dbReference type="NCBI Taxonomy" id="1323375"/>
    <lineage>
        <taxon>Bacteria</taxon>
        <taxon>Bacillati</taxon>
        <taxon>Bacillota</taxon>
        <taxon>Clostridia</taxon>
        <taxon>Halanaerobiales</taxon>
        <taxon>Anoxybacter</taxon>
    </lineage>
</organism>
<dbReference type="PRINTS" id="PR00758">
    <property type="entry name" value="ARSENICPUMP"/>
</dbReference>
<proteinExistence type="inferred from homology"/>
<feature type="transmembrane region" description="Helical" evidence="9">
    <location>
        <begin position="270"/>
        <end position="288"/>
    </location>
</feature>
<keyword evidence="3" id="KW-0813">Transport</keyword>
<feature type="transmembrane region" description="Helical" evidence="9">
    <location>
        <begin position="349"/>
        <end position="374"/>
    </location>
</feature>
<dbReference type="Proteomes" id="UP000267250">
    <property type="component" value="Chromosome"/>
</dbReference>
<dbReference type="AlphaFoldDB" id="A0A3S9T311"/>
<comment type="similarity">
    <text evidence="2">Belongs to the CitM (TC 2.A.11) transporter family.</text>
</comment>
<dbReference type="PANTHER" id="PTHR43568:SF1">
    <property type="entry name" value="P PROTEIN"/>
    <property type="match status" value="1"/>
</dbReference>
<keyword evidence="7 9" id="KW-0472">Membrane</keyword>
<dbReference type="InterPro" id="IPR051475">
    <property type="entry name" value="Diverse_Ion_Transporter"/>
</dbReference>
<name>A0A3S9T311_9FIRM</name>
<gene>
    <name evidence="11" type="ORF">BBF96_12530</name>
</gene>
<evidence type="ECO:0000313" key="11">
    <source>
        <dbReference type="EMBL" id="AZR74926.1"/>
    </source>
</evidence>
<evidence type="ECO:0000256" key="5">
    <source>
        <dbReference type="ARBA" id="ARBA00022692"/>
    </source>
</evidence>
<evidence type="ECO:0000256" key="7">
    <source>
        <dbReference type="ARBA" id="ARBA00023136"/>
    </source>
</evidence>
<feature type="transmembrane region" description="Helical" evidence="9">
    <location>
        <begin position="53"/>
        <end position="76"/>
    </location>
</feature>
<dbReference type="GO" id="GO:0015105">
    <property type="term" value="F:arsenite transmembrane transporter activity"/>
    <property type="evidence" value="ECO:0007669"/>
    <property type="project" value="InterPro"/>
</dbReference>
<keyword evidence="4" id="KW-1003">Cell membrane</keyword>
<evidence type="ECO:0000256" key="9">
    <source>
        <dbReference type="SAM" id="Phobius"/>
    </source>
</evidence>
<evidence type="ECO:0000256" key="6">
    <source>
        <dbReference type="ARBA" id="ARBA00022989"/>
    </source>
</evidence>
<dbReference type="CDD" id="cd01116">
    <property type="entry name" value="P_permease"/>
    <property type="match status" value="1"/>
</dbReference>
<evidence type="ECO:0000256" key="3">
    <source>
        <dbReference type="ARBA" id="ARBA00022448"/>
    </source>
</evidence>
<reference evidence="11 12" key="1">
    <citation type="submission" date="2016-07" db="EMBL/GenBank/DDBJ databases">
        <title>Genome and transcriptome analysis of iron-reducing fermentative bacteria Anoxybacter fermentans.</title>
        <authorList>
            <person name="Zeng X."/>
            <person name="Shao Z."/>
        </authorList>
    </citation>
    <scope>NUCLEOTIDE SEQUENCE [LARGE SCALE GENOMIC DNA]</scope>
    <source>
        <strain evidence="11 12">DY22613</strain>
    </source>
</reference>